<proteinExistence type="predicted"/>
<dbReference type="GO" id="GO:0016757">
    <property type="term" value="F:glycosyltransferase activity"/>
    <property type="evidence" value="ECO:0007669"/>
    <property type="project" value="TreeGrafter"/>
</dbReference>
<dbReference type="PANTHER" id="PTHR46401">
    <property type="entry name" value="GLYCOSYLTRANSFERASE WBBK-RELATED"/>
    <property type="match status" value="1"/>
</dbReference>
<dbReference type="Proteomes" id="UP000260983">
    <property type="component" value="Unassembled WGS sequence"/>
</dbReference>
<sequence length="402" mass="45951">MKTILIITAVFPPEPIVSSRLSFDIVDNLKKDYKIVVLHPCPTRPYGFSFDRKVTKTEQYEDILIDSYVCPQSKILGRFYESYSFGLHCKKYIARHRNDFSCIYVNSWPLFSQALIVKIAKKYNIPCVLHVQDIYPESFTNKMKSRFVSCAIQSMLLPIDKYILNNVTHVLAISSSMKKYLIKKRKVDENKITVVENWQNEDEFVAYENRKRLNVDNSVLSFMYLGNIGPVAGIEFLINSFAKAQLKGTRLIIAGSGSRKQACMELAEHYQNVMIEFKDVPDGKVPEVQSGADIMLLPLKKGAAMSSIPSKLPAYMFSKKPIIGSLDMQSDTARAIIESDCGLVVEPENEQALINAFKEAVQWWNLEVLKRKGENGFDYAMKRFSRKHNLSLVTKIIKEYAF</sequence>
<evidence type="ECO:0000313" key="4">
    <source>
        <dbReference type="Proteomes" id="UP000260983"/>
    </source>
</evidence>
<evidence type="ECO:0000256" key="1">
    <source>
        <dbReference type="ARBA" id="ARBA00022679"/>
    </source>
</evidence>
<dbReference type="Pfam" id="PF13439">
    <property type="entry name" value="Glyco_transf_4"/>
    <property type="match status" value="1"/>
</dbReference>
<comment type="caution">
    <text evidence="3">The sequence shown here is derived from an EMBL/GenBank/DDBJ whole genome shotgun (WGS) entry which is preliminary data.</text>
</comment>
<dbReference type="RefSeq" id="WP_117725473.1">
    <property type="nucleotide sequence ID" value="NZ_QSUL01000020.1"/>
</dbReference>
<dbReference type="Gene3D" id="3.40.50.2000">
    <property type="entry name" value="Glycogen Phosphorylase B"/>
    <property type="match status" value="2"/>
</dbReference>
<dbReference type="PANTHER" id="PTHR46401:SF2">
    <property type="entry name" value="GLYCOSYLTRANSFERASE WBBK-RELATED"/>
    <property type="match status" value="1"/>
</dbReference>
<feature type="domain" description="Glycosyltransferase subfamily 4-like N-terminal" evidence="2">
    <location>
        <begin position="54"/>
        <end position="197"/>
    </location>
</feature>
<evidence type="ECO:0000259" key="2">
    <source>
        <dbReference type="Pfam" id="PF13439"/>
    </source>
</evidence>
<protein>
    <submittedName>
        <fullName evidence="3">Glycosyltransferase WbuB</fullName>
    </submittedName>
</protein>
<dbReference type="Pfam" id="PF13692">
    <property type="entry name" value="Glyco_trans_1_4"/>
    <property type="match status" value="1"/>
</dbReference>
<dbReference type="GO" id="GO:0009103">
    <property type="term" value="P:lipopolysaccharide biosynthetic process"/>
    <property type="evidence" value="ECO:0007669"/>
    <property type="project" value="TreeGrafter"/>
</dbReference>
<dbReference type="CDD" id="cd03794">
    <property type="entry name" value="GT4_WbuB-like"/>
    <property type="match status" value="1"/>
</dbReference>
<name>A0A3E5B0W0_9BACE</name>
<keyword evidence="1 3" id="KW-0808">Transferase</keyword>
<dbReference type="InterPro" id="IPR028098">
    <property type="entry name" value="Glyco_trans_4-like_N"/>
</dbReference>
<dbReference type="AlphaFoldDB" id="A0A3E5B0W0"/>
<reference evidence="3 4" key="1">
    <citation type="submission" date="2018-08" db="EMBL/GenBank/DDBJ databases">
        <title>A genome reference for cultivated species of the human gut microbiota.</title>
        <authorList>
            <person name="Zou Y."/>
            <person name="Xue W."/>
            <person name="Luo G."/>
        </authorList>
    </citation>
    <scope>NUCLEOTIDE SEQUENCE [LARGE SCALE GENOMIC DNA]</scope>
    <source>
        <strain evidence="3 4">OM05-15BH</strain>
    </source>
</reference>
<dbReference type="EMBL" id="QSUL01000020">
    <property type="protein sequence ID" value="RGN31228.1"/>
    <property type="molecule type" value="Genomic_DNA"/>
</dbReference>
<evidence type="ECO:0000313" key="3">
    <source>
        <dbReference type="EMBL" id="RGN31228.1"/>
    </source>
</evidence>
<gene>
    <name evidence="3" type="ORF">DXB65_21185</name>
</gene>
<accession>A0A3E5B0W0</accession>
<dbReference type="SUPFAM" id="SSF53756">
    <property type="entry name" value="UDP-Glycosyltransferase/glycogen phosphorylase"/>
    <property type="match status" value="1"/>
</dbReference>
<organism evidence="3 4">
    <name type="scientific">Bacteroides oleiciplenus</name>
    <dbReference type="NCBI Taxonomy" id="626931"/>
    <lineage>
        <taxon>Bacteria</taxon>
        <taxon>Pseudomonadati</taxon>
        <taxon>Bacteroidota</taxon>
        <taxon>Bacteroidia</taxon>
        <taxon>Bacteroidales</taxon>
        <taxon>Bacteroidaceae</taxon>
        <taxon>Bacteroides</taxon>
    </lineage>
</organism>